<keyword evidence="3" id="KW-0238">DNA-binding</keyword>
<dbReference type="InterPro" id="IPR036388">
    <property type="entry name" value="WH-like_DNA-bd_sf"/>
</dbReference>
<dbReference type="SMART" id="SM00448">
    <property type="entry name" value="REC"/>
    <property type="match status" value="1"/>
</dbReference>
<accession>A0A3B1CWR6</accession>
<reference evidence="6" key="1">
    <citation type="submission" date="2018-06" db="EMBL/GenBank/DDBJ databases">
        <authorList>
            <person name="Zhirakovskaya E."/>
        </authorList>
    </citation>
    <scope>NUCLEOTIDE SEQUENCE</scope>
</reference>
<dbReference type="InterPro" id="IPR001867">
    <property type="entry name" value="OmpR/PhoB-type_DNA-bd"/>
</dbReference>
<organism evidence="6">
    <name type="scientific">hydrothermal vent metagenome</name>
    <dbReference type="NCBI Taxonomy" id="652676"/>
    <lineage>
        <taxon>unclassified sequences</taxon>
        <taxon>metagenomes</taxon>
        <taxon>ecological metagenomes</taxon>
    </lineage>
</organism>
<dbReference type="InterPro" id="IPR039420">
    <property type="entry name" value="WalR-like"/>
</dbReference>
<dbReference type="GO" id="GO:0006355">
    <property type="term" value="P:regulation of DNA-templated transcription"/>
    <property type="evidence" value="ECO:0007669"/>
    <property type="project" value="InterPro"/>
</dbReference>
<keyword evidence="1" id="KW-0597">Phosphoprotein</keyword>
<dbReference type="EMBL" id="UOGD01000411">
    <property type="protein sequence ID" value="VAX28428.1"/>
    <property type="molecule type" value="Genomic_DNA"/>
</dbReference>
<gene>
    <name evidence="6" type="ORF">MNBD_IGNAVI01-2917</name>
</gene>
<dbReference type="CDD" id="cd00383">
    <property type="entry name" value="trans_reg_C"/>
    <property type="match status" value="1"/>
</dbReference>
<evidence type="ECO:0000256" key="3">
    <source>
        <dbReference type="ARBA" id="ARBA00023125"/>
    </source>
</evidence>
<dbReference type="GO" id="GO:0005829">
    <property type="term" value="C:cytosol"/>
    <property type="evidence" value="ECO:0007669"/>
    <property type="project" value="TreeGrafter"/>
</dbReference>
<dbReference type="Pfam" id="PF00486">
    <property type="entry name" value="Trans_reg_C"/>
    <property type="match status" value="1"/>
</dbReference>
<feature type="domain" description="Response regulatory" evidence="4">
    <location>
        <begin position="7"/>
        <end position="121"/>
    </location>
</feature>
<dbReference type="PROSITE" id="PS51755">
    <property type="entry name" value="OMPR_PHOB"/>
    <property type="match status" value="1"/>
</dbReference>
<dbReference type="PANTHER" id="PTHR48111">
    <property type="entry name" value="REGULATOR OF RPOS"/>
    <property type="match status" value="1"/>
</dbReference>
<dbReference type="PANTHER" id="PTHR48111:SF40">
    <property type="entry name" value="PHOSPHATE REGULON TRANSCRIPTIONAL REGULATORY PROTEIN PHOB"/>
    <property type="match status" value="1"/>
</dbReference>
<evidence type="ECO:0000256" key="2">
    <source>
        <dbReference type="ARBA" id="ARBA00023012"/>
    </source>
</evidence>
<evidence type="ECO:0000256" key="1">
    <source>
        <dbReference type="ARBA" id="ARBA00022553"/>
    </source>
</evidence>
<evidence type="ECO:0000259" key="4">
    <source>
        <dbReference type="PROSITE" id="PS50110"/>
    </source>
</evidence>
<name>A0A3B1CWR6_9ZZZZ</name>
<feature type="domain" description="OmpR/PhoB-type" evidence="5">
    <location>
        <begin position="132"/>
        <end position="228"/>
    </location>
</feature>
<protein>
    <submittedName>
        <fullName evidence="6">Phosphate regulon transcriptional regulatory protein PhoB (SphR)</fullName>
    </submittedName>
</protein>
<dbReference type="InterPro" id="IPR001789">
    <property type="entry name" value="Sig_transdc_resp-reg_receiver"/>
</dbReference>
<evidence type="ECO:0000313" key="6">
    <source>
        <dbReference type="EMBL" id="VAX28428.1"/>
    </source>
</evidence>
<keyword evidence="2" id="KW-0902">Two-component regulatory system</keyword>
<proteinExistence type="predicted"/>
<dbReference type="Pfam" id="PF00072">
    <property type="entry name" value="Response_reg"/>
    <property type="match status" value="1"/>
</dbReference>
<dbReference type="SMART" id="SM00862">
    <property type="entry name" value="Trans_reg_C"/>
    <property type="match status" value="1"/>
</dbReference>
<dbReference type="Gene3D" id="6.10.250.690">
    <property type="match status" value="1"/>
</dbReference>
<dbReference type="GO" id="GO:0032993">
    <property type="term" value="C:protein-DNA complex"/>
    <property type="evidence" value="ECO:0007669"/>
    <property type="project" value="TreeGrafter"/>
</dbReference>
<dbReference type="SUPFAM" id="SSF52172">
    <property type="entry name" value="CheY-like"/>
    <property type="match status" value="1"/>
</dbReference>
<dbReference type="InterPro" id="IPR011006">
    <property type="entry name" value="CheY-like_superfamily"/>
</dbReference>
<sequence>MLKQKQRILIVDDEEDLCEILQFNLKGEGFDTEVAYSAEDALKNKLASFDLIILDVMMGKMSGFRLAEKVRKDMSLSIPIVFVTAKNTENDLLTGFSVGGDDYITKPFSINEIIARVKAILKRTQRQSEVSVPSISIGDMELNFDKRILLMEDKEVQLTKKEFEILSLLAKNQGRIFTRTEIFNSVWDDATIVTDRTIDVHITHLRKKLAHYGKYIKSKTGYGYTFEKDVL</sequence>
<evidence type="ECO:0000259" key="5">
    <source>
        <dbReference type="PROSITE" id="PS51755"/>
    </source>
</evidence>
<dbReference type="GO" id="GO:0000976">
    <property type="term" value="F:transcription cis-regulatory region binding"/>
    <property type="evidence" value="ECO:0007669"/>
    <property type="project" value="TreeGrafter"/>
</dbReference>
<dbReference type="Gene3D" id="1.10.10.10">
    <property type="entry name" value="Winged helix-like DNA-binding domain superfamily/Winged helix DNA-binding domain"/>
    <property type="match status" value="1"/>
</dbReference>
<dbReference type="AlphaFoldDB" id="A0A3B1CWR6"/>
<dbReference type="PROSITE" id="PS50110">
    <property type="entry name" value="RESPONSE_REGULATORY"/>
    <property type="match status" value="1"/>
</dbReference>
<dbReference type="GO" id="GO:0000156">
    <property type="term" value="F:phosphorelay response regulator activity"/>
    <property type="evidence" value="ECO:0007669"/>
    <property type="project" value="TreeGrafter"/>
</dbReference>
<dbReference type="Gene3D" id="3.40.50.2300">
    <property type="match status" value="1"/>
</dbReference>